<dbReference type="PROSITE" id="PS01304">
    <property type="entry name" value="UBIH"/>
    <property type="match status" value="1"/>
</dbReference>
<comment type="caution">
    <text evidence="9">The sequence shown here is derived from an EMBL/GenBank/DDBJ whole genome shotgun (WGS) entry which is preliminary data.</text>
</comment>
<evidence type="ECO:0000256" key="6">
    <source>
        <dbReference type="ARBA" id="ARBA00023002"/>
    </source>
</evidence>
<comment type="pathway">
    <text evidence="2">Cofactor biosynthesis; ubiquinone biosynthesis.</text>
</comment>
<comment type="cofactor">
    <cofactor evidence="1">
        <name>FAD</name>
        <dbReference type="ChEBI" id="CHEBI:57692"/>
    </cofactor>
</comment>
<evidence type="ECO:0000313" key="10">
    <source>
        <dbReference type="Proteomes" id="UP001549366"/>
    </source>
</evidence>
<dbReference type="RefSeq" id="WP_354011053.1">
    <property type="nucleotide sequence ID" value="NZ_JBEWTA010000001.1"/>
</dbReference>
<protein>
    <submittedName>
        <fullName evidence="9">2-octaprenylphenol hydroxylase</fullName>
        <ecNumber evidence="9">1.14.13.240</ecNumber>
    </submittedName>
</protein>
<evidence type="ECO:0000256" key="7">
    <source>
        <dbReference type="ARBA" id="ARBA00023033"/>
    </source>
</evidence>
<keyword evidence="5" id="KW-0274">FAD</keyword>
<evidence type="ECO:0000313" key="9">
    <source>
        <dbReference type="EMBL" id="MET4756741.1"/>
    </source>
</evidence>
<comment type="similarity">
    <text evidence="3">Belongs to the UbiH/COQ6 family.</text>
</comment>
<keyword evidence="4" id="KW-0285">Flavoprotein</keyword>
<sequence length="410" mass="45660">MQSYFSQNYFSQNYDVAIVGGGMVGAALALSLSETSLRIVVIDQHSLKPDLVSENAPYSPRVSALTEASVQLFKRLGVWDTMISQRVCPYRHMRVWDGEGTGEIAFDAGSVGYPQLGYIVENPVIRESLLKGLENSSVDLLEASGELSFRQLETGYEVVAENGQAFHCRLLVGADGAGSAVRKWAGIPQSQKDCLHHAIVTTVETEKHHQDTAWQVFLDTGPLAFLPVPDQNGRHYCSIVWSLLPERADEVMSLDEEAFCKALGNAFEHRLGNIIRTDQRYRFPLKHRHARHYYREGVVLVGDACHTIHPLAGQGVNLGLQDVEALSRELTRACKRGDDIAGEHILGRYQRHRKGANMTMLAAMDGFQHLFHADDLTVRWLRNTGLKLANDSHLIKECIIKQAMGISDIQ</sequence>
<keyword evidence="10" id="KW-1185">Reference proteome</keyword>
<evidence type="ECO:0000256" key="5">
    <source>
        <dbReference type="ARBA" id="ARBA00022827"/>
    </source>
</evidence>
<dbReference type="EMBL" id="JBEWTB010000002">
    <property type="protein sequence ID" value="MET4756741.1"/>
    <property type="molecule type" value="Genomic_DNA"/>
</dbReference>
<accession>A0ABV2SG42</accession>
<keyword evidence="7" id="KW-0503">Monooxygenase</keyword>
<dbReference type="GO" id="GO:0019168">
    <property type="term" value="F:2-polyprenylphenol 6-hydroxylase activity"/>
    <property type="evidence" value="ECO:0007669"/>
    <property type="project" value="UniProtKB-EC"/>
</dbReference>
<evidence type="ECO:0000256" key="2">
    <source>
        <dbReference type="ARBA" id="ARBA00004749"/>
    </source>
</evidence>
<dbReference type="Proteomes" id="UP001549366">
    <property type="component" value="Unassembled WGS sequence"/>
</dbReference>
<evidence type="ECO:0000259" key="8">
    <source>
        <dbReference type="Pfam" id="PF01494"/>
    </source>
</evidence>
<evidence type="ECO:0000256" key="4">
    <source>
        <dbReference type="ARBA" id="ARBA00022630"/>
    </source>
</evidence>
<dbReference type="NCBIfam" id="TIGR01988">
    <property type="entry name" value="Ubi-OHases"/>
    <property type="match status" value="1"/>
</dbReference>
<organism evidence="9 10">
    <name type="scientific">Endozoicomonas lisbonensis</name>
    <dbReference type="NCBI Taxonomy" id="3120522"/>
    <lineage>
        <taxon>Bacteria</taxon>
        <taxon>Pseudomonadati</taxon>
        <taxon>Pseudomonadota</taxon>
        <taxon>Gammaproteobacteria</taxon>
        <taxon>Oceanospirillales</taxon>
        <taxon>Endozoicomonadaceae</taxon>
        <taxon>Endozoicomonas</taxon>
    </lineage>
</organism>
<dbReference type="EC" id="1.14.13.240" evidence="9"/>
<name>A0ABV2SG42_9GAMM</name>
<evidence type="ECO:0000256" key="1">
    <source>
        <dbReference type="ARBA" id="ARBA00001974"/>
    </source>
</evidence>
<dbReference type="InterPro" id="IPR051205">
    <property type="entry name" value="UbiH/COQ6_monooxygenase"/>
</dbReference>
<evidence type="ECO:0000256" key="3">
    <source>
        <dbReference type="ARBA" id="ARBA00005349"/>
    </source>
</evidence>
<gene>
    <name evidence="9" type="ORF">V5J35_001933</name>
</gene>
<dbReference type="InterPro" id="IPR018168">
    <property type="entry name" value="Ubi_Hdrlase_CS"/>
</dbReference>
<dbReference type="PRINTS" id="PR00420">
    <property type="entry name" value="RNGMNOXGNASE"/>
</dbReference>
<proteinExistence type="inferred from homology"/>
<keyword evidence="6 9" id="KW-0560">Oxidoreductase</keyword>
<dbReference type="InterPro" id="IPR036188">
    <property type="entry name" value="FAD/NAD-bd_sf"/>
</dbReference>
<dbReference type="Pfam" id="PF01494">
    <property type="entry name" value="FAD_binding_3"/>
    <property type="match status" value="1"/>
</dbReference>
<dbReference type="InterPro" id="IPR002938">
    <property type="entry name" value="FAD-bd"/>
</dbReference>
<dbReference type="Gene3D" id="3.50.50.60">
    <property type="entry name" value="FAD/NAD(P)-binding domain"/>
    <property type="match status" value="2"/>
</dbReference>
<feature type="domain" description="FAD-binding" evidence="8">
    <location>
        <begin position="14"/>
        <end position="358"/>
    </location>
</feature>
<dbReference type="PANTHER" id="PTHR43876">
    <property type="entry name" value="UBIQUINONE BIOSYNTHESIS MONOOXYGENASE COQ6, MITOCHONDRIAL"/>
    <property type="match status" value="1"/>
</dbReference>
<dbReference type="InterPro" id="IPR010971">
    <property type="entry name" value="UbiH/COQ6"/>
</dbReference>
<reference evidence="9 10" key="1">
    <citation type="submission" date="2024-06" db="EMBL/GenBank/DDBJ databases">
        <title>Genomic Encyclopedia of Type Strains, Phase V (KMG-V): Genome sequencing to study the core and pangenomes of soil and plant-associated prokaryotes.</title>
        <authorList>
            <person name="Whitman W."/>
        </authorList>
    </citation>
    <scope>NUCLEOTIDE SEQUENCE [LARGE SCALE GENOMIC DNA]</scope>
    <source>
        <strain evidence="9 10">NE40</strain>
    </source>
</reference>
<dbReference type="SUPFAM" id="SSF51905">
    <property type="entry name" value="FAD/NAD(P)-binding domain"/>
    <property type="match status" value="1"/>
</dbReference>
<dbReference type="PANTHER" id="PTHR43876:SF7">
    <property type="entry name" value="UBIQUINONE BIOSYNTHESIS MONOOXYGENASE COQ6, MITOCHONDRIAL"/>
    <property type="match status" value="1"/>
</dbReference>